<sequence length="76" mass="8985">MFLQCIDPIFLEVKFKSLRNLQITTFMLIFSQYHPFFIVSNDSTLYSSMFMAKKQQKSMYPIINKLSVQLPLLLIT</sequence>
<dbReference type="WBParaSite" id="Hba_01491">
    <property type="protein sequence ID" value="Hba_01491"/>
    <property type="gene ID" value="Hba_01491"/>
</dbReference>
<proteinExistence type="predicted"/>
<accession>A0A1I7W9Z3</accession>
<protein>
    <submittedName>
        <fullName evidence="2">Ovule protein</fullName>
    </submittedName>
</protein>
<reference evidence="2" key="1">
    <citation type="submission" date="2016-11" db="UniProtKB">
        <authorList>
            <consortium name="WormBaseParasite"/>
        </authorList>
    </citation>
    <scope>IDENTIFICATION</scope>
</reference>
<dbReference type="Proteomes" id="UP000095283">
    <property type="component" value="Unplaced"/>
</dbReference>
<dbReference type="AlphaFoldDB" id="A0A1I7W9Z3"/>
<organism evidence="1 2">
    <name type="scientific">Heterorhabditis bacteriophora</name>
    <name type="common">Entomopathogenic nematode worm</name>
    <dbReference type="NCBI Taxonomy" id="37862"/>
    <lineage>
        <taxon>Eukaryota</taxon>
        <taxon>Metazoa</taxon>
        <taxon>Ecdysozoa</taxon>
        <taxon>Nematoda</taxon>
        <taxon>Chromadorea</taxon>
        <taxon>Rhabditida</taxon>
        <taxon>Rhabditina</taxon>
        <taxon>Rhabditomorpha</taxon>
        <taxon>Strongyloidea</taxon>
        <taxon>Heterorhabditidae</taxon>
        <taxon>Heterorhabditis</taxon>
    </lineage>
</organism>
<name>A0A1I7W9Z3_HETBA</name>
<keyword evidence="1" id="KW-1185">Reference proteome</keyword>
<evidence type="ECO:0000313" key="2">
    <source>
        <dbReference type="WBParaSite" id="Hba_01491"/>
    </source>
</evidence>
<evidence type="ECO:0000313" key="1">
    <source>
        <dbReference type="Proteomes" id="UP000095283"/>
    </source>
</evidence>